<dbReference type="AlphaFoldDB" id="A0A9Q3C652"/>
<dbReference type="EMBL" id="AVOT02004914">
    <property type="protein sequence ID" value="MBW0477753.1"/>
    <property type="molecule type" value="Genomic_DNA"/>
</dbReference>
<accession>A0A9Q3C652</accession>
<organism evidence="1 2">
    <name type="scientific">Austropuccinia psidii MF-1</name>
    <dbReference type="NCBI Taxonomy" id="1389203"/>
    <lineage>
        <taxon>Eukaryota</taxon>
        <taxon>Fungi</taxon>
        <taxon>Dikarya</taxon>
        <taxon>Basidiomycota</taxon>
        <taxon>Pucciniomycotina</taxon>
        <taxon>Pucciniomycetes</taxon>
        <taxon>Pucciniales</taxon>
        <taxon>Sphaerophragmiaceae</taxon>
        <taxon>Austropuccinia</taxon>
    </lineage>
</organism>
<reference evidence="1" key="1">
    <citation type="submission" date="2021-03" db="EMBL/GenBank/DDBJ databases">
        <title>Draft genome sequence of rust myrtle Austropuccinia psidii MF-1, a brazilian biotype.</title>
        <authorList>
            <person name="Quecine M.C."/>
            <person name="Pachon D.M.R."/>
            <person name="Bonatelli M.L."/>
            <person name="Correr F.H."/>
            <person name="Franceschini L.M."/>
            <person name="Leite T.F."/>
            <person name="Margarido G.R.A."/>
            <person name="Almeida C.A."/>
            <person name="Ferrarezi J.A."/>
            <person name="Labate C.A."/>
        </authorList>
    </citation>
    <scope>NUCLEOTIDE SEQUENCE</scope>
    <source>
        <strain evidence="1">MF-1</strain>
    </source>
</reference>
<evidence type="ECO:0000313" key="2">
    <source>
        <dbReference type="Proteomes" id="UP000765509"/>
    </source>
</evidence>
<protein>
    <submittedName>
        <fullName evidence="1">Uncharacterized protein</fullName>
    </submittedName>
</protein>
<gene>
    <name evidence="1" type="ORF">O181_017468</name>
</gene>
<sequence length="143" mass="15990">MIYTNICTVQYYNLRVYLWCLTRLEVAYRSLSASAFVAPIPTPTGKQQKAVIVSTSAYLRNATRNSSPSCHEAALHLESQVWKTPLGKSPSRTLRNLRTGRRFVLLQRRLSPAPGKLSNKEWETAAIIESSVLSFPQAPKPVA</sequence>
<name>A0A9Q3C652_9BASI</name>
<keyword evidence="2" id="KW-1185">Reference proteome</keyword>
<dbReference type="Proteomes" id="UP000765509">
    <property type="component" value="Unassembled WGS sequence"/>
</dbReference>
<evidence type="ECO:0000313" key="1">
    <source>
        <dbReference type="EMBL" id="MBW0477753.1"/>
    </source>
</evidence>
<comment type="caution">
    <text evidence="1">The sequence shown here is derived from an EMBL/GenBank/DDBJ whole genome shotgun (WGS) entry which is preliminary data.</text>
</comment>
<proteinExistence type="predicted"/>